<dbReference type="VEuPathDB" id="TriTrypDB:TcIL3000_8_5780"/>
<keyword evidence="3" id="KW-0732">Signal</keyword>
<proteinExistence type="predicted"/>
<feature type="compositionally biased region" description="Basic and acidic residues" evidence="1">
    <location>
        <begin position="209"/>
        <end position="226"/>
    </location>
</feature>
<name>G0USJ1_TRYCI</name>
<keyword evidence="2" id="KW-0812">Transmembrane</keyword>
<reference evidence="4" key="1">
    <citation type="journal article" date="2012" name="Proc. Natl. Acad. Sci. U.S.A.">
        <title>Antigenic diversity is generated by distinct evolutionary mechanisms in African trypanosome species.</title>
        <authorList>
            <person name="Jackson A.P."/>
            <person name="Berry A."/>
            <person name="Aslett M."/>
            <person name="Allison H.C."/>
            <person name="Burton P."/>
            <person name="Vavrova-Anderson J."/>
            <person name="Brown R."/>
            <person name="Browne H."/>
            <person name="Corton N."/>
            <person name="Hauser H."/>
            <person name="Gamble J."/>
            <person name="Gilderthorp R."/>
            <person name="Marcello L."/>
            <person name="McQuillan J."/>
            <person name="Otto T.D."/>
            <person name="Quail M.A."/>
            <person name="Sanders M.J."/>
            <person name="van Tonder A."/>
            <person name="Ginger M.L."/>
            <person name="Field M.C."/>
            <person name="Barry J.D."/>
            <person name="Hertz-Fowler C."/>
            <person name="Berriman M."/>
        </authorList>
    </citation>
    <scope>NUCLEOTIDE SEQUENCE</scope>
    <source>
        <strain evidence="4">IL3000</strain>
    </source>
</reference>
<protein>
    <submittedName>
        <fullName evidence="4">Uncharacterized protein TCIL3000_8_5780</fullName>
    </submittedName>
</protein>
<keyword evidence="2" id="KW-0472">Membrane</keyword>
<dbReference type="AlphaFoldDB" id="G0USJ1"/>
<dbReference type="EMBL" id="HE575321">
    <property type="protein sequence ID" value="CCC92354.1"/>
    <property type="molecule type" value="Genomic_DNA"/>
</dbReference>
<feature type="transmembrane region" description="Helical" evidence="2">
    <location>
        <begin position="105"/>
        <end position="124"/>
    </location>
</feature>
<evidence type="ECO:0000313" key="4">
    <source>
        <dbReference type="EMBL" id="CCC92354.1"/>
    </source>
</evidence>
<keyword evidence="2" id="KW-1133">Transmembrane helix</keyword>
<feature type="transmembrane region" description="Helical" evidence="2">
    <location>
        <begin position="182"/>
        <end position="202"/>
    </location>
</feature>
<feature type="signal peptide" evidence="3">
    <location>
        <begin position="1"/>
        <end position="16"/>
    </location>
</feature>
<evidence type="ECO:0000256" key="3">
    <source>
        <dbReference type="SAM" id="SignalP"/>
    </source>
</evidence>
<evidence type="ECO:0000256" key="1">
    <source>
        <dbReference type="SAM" id="MobiDB-lite"/>
    </source>
</evidence>
<feature type="transmembrane region" description="Helical" evidence="2">
    <location>
        <begin position="145"/>
        <end position="170"/>
    </location>
</feature>
<feature type="transmembrane region" description="Helical" evidence="2">
    <location>
        <begin position="81"/>
        <end position="99"/>
    </location>
</feature>
<feature type="region of interest" description="Disordered" evidence="1">
    <location>
        <begin position="207"/>
        <end position="226"/>
    </location>
</feature>
<sequence>MLVSFSSLLTWPLCTALCANVYFVEMRMPLPLIISTCLRPLLIKHFYIIEKRKGKLKEVKYLRKHIRKMALSEKACLRVRLALYTAFLISYVVGAVVFVVKFKNYVAAAGFILSSFFIAVAAALHIVTREGLYVSMPPEGRKRMIVVAFLASADVMLFGLALCTLVHGIINKESWTGESNYCSLTALLCAAKWCSVCLFLIYKSATPPPEHDSENLNKPDEKENVV</sequence>
<feature type="chain" id="PRO_5003410139" evidence="3">
    <location>
        <begin position="17"/>
        <end position="226"/>
    </location>
</feature>
<gene>
    <name evidence="4" type="ORF">TCIL3000_8_5780</name>
</gene>
<accession>G0USJ1</accession>
<evidence type="ECO:0000256" key="2">
    <source>
        <dbReference type="SAM" id="Phobius"/>
    </source>
</evidence>
<organism evidence="4">
    <name type="scientific">Trypanosoma congolense (strain IL3000)</name>
    <dbReference type="NCBI Taxonomy" id="1068625"/>
    <lineage>
        <taxon>Eukaryota</taxon>
        <taxon>Discoba</taxon>
        <taxon>Euglenozoa</taxon>
        <taxon>Kinetoplastea</taxon>
        <taxon>Metakinetoplastina</taxon>
        <taxon>Trypanosomatida</taxon>
        <taxon>Trypanosomatidae</taxon>
        <taxon>Trypanosoma</taxon>
        <taxon>Nannomonas</taxon>
    </lineage>
</organism>